<name>A0AAD5YPB2_9APHY</name>
<organism evidence="2 3">
    <name type="scientific">Meripilus lineatus</name>
    <dbReference type="NCBI Taxonomy" id="2056292"/>
    <lineage>
        <taxon>Eukaryota</taxon>
        <taxon>Fungi</taxon>
        <taxon>Dikarya</taxon>
        <taxon>Basidiomycota</taxon>
        <taxon>Agaricomycotina</taxon>
        <taxon>Agaricomycetes</taxon>
        <taxon>Polyporales</taxon>
        <taxon>Meripilaceae</taxon>
        <taxon>Meripilus</taxon>
    </lineage>
</organism>
<protein>
    <submittedName>
        <fullName evidence="2">Uncharacterized protein</fullName>
    </submittedName>
</protein>
<feature type="compositionally biased region" description="Polar residues" evidence="1">
    <location>
        <begin position="201"/>
        <end position="210"/>
    </location>
</feature>
<feature type="compositionally biased region" description="Low complexity" evidence="1">
    <location>
        <begin position="262"/>
        <end position="276"/>
    </location>
</feature>
<evidence type="ECO:0000313" key="3">
    <source>
        <dbReference type="Proteomes" id="UP001212997"/>
    </source>
</evidence>
<feature type="compositionally biased region" description="Acidic residues" evidence="1">
    <location>
        <begin position="68"/>
        <end position="87"/>
    </location>
</feature>
<sequence length="403" mass="45105">MSLKIKIPKLVNASSRNEPAMSSTRKRASRRSTAEYEDDDYEAVRGEGSGDDVEPSRPSRRARANFTPDEEDIDVDAEGEVDVEAVEDDTRFLPQAIQTKPKPTPKSSRSRQRTDAPLPSASKRRSTGKVKRAVVYSDDEDEEQYDVETERVDADDDDFELEPAPKRGGLQNGGRSKATGGRPSKAKTEKEIVIKDERRLATSTPSNQGTKRMRPKEEEDLRGGSLPTATSEDAMSRAGEEPDPTPPPVKKRKLPPIKKIKSATGSASSTSTPKPTMNTLLPKKEEGTVRKVAASLGSHDFDLRDASVYAQLFTKPNRATPNSGLNRKEKEEERKKELNKMREEARAKRAEEEKHSFDLQASHDKIARFEDRLRQRKSLAAYPNILGASFKDAYDRAWRPRRT</sequence>
<evidence type="ECO:0000313" key="2">
    <source>
        <dbReference type="EMBL" id="KAJ3492357.1"/>
    </source>
</evidence>
<evidence type="ECO:0000256" key="1">
    <source>
        <dbReference type="SAM" id="MobiDB-lite"/>
    </source>
</evidence>
<accession>A0AAD5YPB2</accession>
<proteinExistence type="predicted"/>
<feature type="compositionally biased region" description="Basic and acidic residues" evidence="1">
    <location>
        <begin position="186"/>
        <end position="200"/>
    </location>
</feature>
<reference evidence="2" key="1">
    <citation type="submission" date="2022-07" db="EMBL/GenBank/DDBJ databases">
        <title>Genome Sequence of Physisporinus lineatus.</title>
        <authorList>
            <person name="Buettner E."/>
        </authorList>
    </citation>
    <scope>NUCLEOTIDE SEQUENCE</scope>
    <source>
        <strain evidence="2">VT162</strain>
    </source>
</reference>
<feature type="region of interest" description="Disordered" evidence="1">
    <location>
        <begin position="1"/>
        <end position="287"/>
    </location>
</feature>
<comment type="caution">
    <text evidence="2">The sequence shown here is derived from an EMBL/GenBank/DDBJ whole genome shotgun (WGS) entry which is preliminary data.</text>
</comment>
<dbReference type="Proteomes" id="UP001212997">
    <property type="component" value="Unassembled WGS sequence"/>
</dbReference>
<feature type="compositionally biased region" description="Basic and acidic residues" evidence="1">
    <location>
        <begin position="326"/>
        <end position="357"/>
    </location>
</feature>
<dbReference type="AlphaFoldDB" id="A0AAD5YPB2"/>
<keyword evidence="3" id="KW-1185">Reference proteome</keyword>
<feature type="compositionally biased region" description="Acidic residues" evidence="1">
    <location>
        <begin position="137"/>
        <end position="161"/>
    </location>
</feature>
<feature type="compositionally biased region" description="Basic residues" evidence="1">
    <location>
        <begin position="122"/>
        <end position="132"/>
    </location>
</feature>
<feature type="region of interest" description="Disordered" evidence="1">
    <location>
        <begin position="314"/>
        <end position="357"/>
    </location>
</feature>
<dbReference type="EMBL" id="JANAWD010000001">
    <property type="protein sequence ID" value="KAJ3492357.1"/>
    <property type="molecule type" value="Genomic_DNA"/>
</dbReference>
<feature type="compositionally biased region" description="Basic residues" evidence="1">
    <location>
        <begin position="249"/>
        <end position="261"/>
    </location>
</feature>
<feature type="compositionally biased region" description="Polar residues" evidence="1">
    <location>
        <begin position="12"/>
        <end position="21"/>
    </location>
</feature>
<gene>
    <name evidence="2" type="ORF">NLI96_g15</name>
</gene>